<keyword evidence="4 9" id="KW-0812">Transmembrane</keyword>
<name>A0A8J8C9L0_9EURY</name>
<keyword evidence="13" id="KW-1185">Reference proteome</keyword>
<evidence type="ECO:0000256" key="4">
    <source>
        <dbReference type="ARBA" id="ARBA00022692"/>
    </source>
</evidence>
<proteinExistence type="predicted"/>
<feature type="transmembrane region" description="Helical" evidence="9">
    <location>
        <begin position="271"/>
        <end position="287"/>
    </location>
</feature>
<evidence type="ECO:0000256" key="1">
    <source>
        <dbReference type="ARBA" id="ARBA00004651"/>
    </source>
</evidence>
<dbReference type="PANTHER" id="PTHR24221">
    <property type="entry name" value="ATP-BINDING CASSETTE SUB-FAMILY B"/>
    <property type="match status" value="1"/>
</dbReference>
<dbReference type="PROSITE" id="PS50929">
    <property type="entry name" value="ABC_TM1F"/>
    <property type="match status" value="1"/>
</dbReference>
<evidence type="ECO:0000256" key="6">
    <source>
        <dbReference type="ARBA" id="ARBA00022840"/>
    </source>
</evidence>
<evidence type="ECO:0000313" key="13">
    <source>
        <dbReference type="Proteomes" id="UP000783863"/>
    </source>
</evidence>
<comment type="caution">
    <text evidence="12">The sequence shown here is derived from an EMBL/GenBank/DDBJ whole genome shotgun (WGS) entry which is preliminary data.</text>
</comment>
<dbReference type="RefSeq" id="WP_220586304.1">
    <property type="nucleotide sequence ID" value="NZ_RKLQ01000001.1"/>
</dbReference>
<feature type="transmembrane region" description="Helical" evidence="9">
    <location>
        <begin position="186"/>
        <end position="203"/>
    </location>
</feature>
<evidence type="ECO:0000256" key="2">
    <source>
        <dbReference type="ARBA" id="ARBA00022448"/>
    </source>
</evidence>
<accession>A0A8J8C9L0</accession>
<feature type="transmembrane region" description="Helical" evidence="9">
    <location>
        <begin position="160"/>
        <end position="180"/>
    </location>
</feature>
<dbReference type="FunFam" id="3.40.50.300:FF:000221">
    <property type="entry name" value="Multidrug ABC transporter ATP-binding protein"/>
    <property type="match status" value="1"/>
</dbReference>
<keyword evidence="2" id="KW-0813">Transport</keyword>
<evidence type="ECO:0000313" key="12">
    <source>
        <dbReference type="EMBL" id="MBX0302053.1"/>
    </source>
</evidence>
<dbReference type="GO" id="GO:0005524">
    <property type="term" value="F:ATP binding"/>
    <property type="evidence" value="ECO:0007669"/>
    <property type="project" value="UniProtKB-KW"/>
</dbReference>
<dbReference type="GO" id="GO:0016887">
    <property type="term" value="F:ATP hydrolysis activity"/>
    <property type="evidence" value="ECO:0007669"/>
    <property type="project" value="InterPro"/>
</dbReference>
<dbReference type="InterPro" id="IPR011527">
    <property type="entry name" value="ABC1_TM_dom"/>
</dbReference>
<dbReference type="EMBL" id="RKLQ01000001">
    <property type="protein sequence ID" value="MBX0302053.1"/>
    <property type="molecule type" value="Genomic_DNA"/>
</dbReference>
<organism evidence="12 13">
    <name type="scientific">Haloarcula salinisoli</name>
    <dbReference type="NCBI Taxonomy" id="2487746"/>
    <lineage>
        <taxon>Archaea</taxon>
        <taxon>Methanobacteriati</taxon>
        <taxon>Methanobacteriota</taxon>
        <taxon>Stenosarchaea group</taxon>
        <taxon>Halobacteria</taxon>
        <taxon>Halobacteriales</taxon>
        <taxon>Haloarculaceae</taxon>
        <taxon>Haloarcula</taxon>
    </lineage>
</organism>
<dbReference type="SUPFAM" id="SSF52540">
    <property type="entry name" value="P-loop containing nucleoside triphosphate hydrolases"/>
    <property type="match status" value="1"/>
</dbReference>
<feature type="domain" description="ABC transporter" evidence="10">
    <location>
        <begin position="358"/>
        <end position="593"/>
    </location>
</feature>
<dbReference type="PROSITE" id="PS00211">
    <property type="entry name" value="ABC_TRANSPORTER_1"/>
    <property type="match status" value="1"/>
</dbReference>
<dbReference type="InterPro" id="IPR003439">
    <property type="entry name" value="ABC_transporter-like_ATP-bd"/>
</dbReference>
<dbReference type="InterPro" id="IPR039421">
    <property type="entry name" value="Type_1_exporter"/>
</dbReference>
<gene>
    <name evidence="12" type="ORF">EGD98_00055</name>
</gene>
<dbReference type="GO" id="GO:0005886">
    <property type="term" value="C:plasma membrane"/>
    <property type="evidence" value="ECO:0007669"/>
    <property type="project" value="UniProtKB-SubCell"/>
</dbReference>
<keyword evidence="6 12" id="KW-0067">ATP-binding</keyword>
<dbReference type="GO" id="GO:0034040">
    <property type="term" value="F:ATPase-coupled lipid transmembrane transporter activity"/>
    <property type="evidence" value="ECO:0007669"/>
    <property type="project" value="TreeGrafter"/>
</dbReference>
<dbReference type="Gene3D" id="1.20.1560.10">
    <property type="entry name" value="ABC transporter type 1, transmembrane domain"/>
    <property type="match status" value="1"/>
</dbReference>
<dbReference type="Pfam" id="PF00664">
    <property type="entry name" value="ABC_membrane"/>
    <property type="match status" value="1"/>
</dbReference>
<keyword evidence="3" id="KW-1003">Cell membrane</keyword>
<reference evidence="12" key="1">
    <citation type="submission" date="2021-06" db="EMBL/GenBank/DDBJ databases">
        <title>Halomicroarcula sp. F24A a new haloarchaeum isolated from saline soil.</title>
        <authorList>
            <person name="Duran-Viseras A."/>
            <person name="Sanchez-Porro C."/>
            <person name="Ventosa A."/>
        </authorList>
    </citation>
    <scope>NUCLEOTIDE SEQUENCE</scope>
    <source>
        <strain evidence="12">F24A</strain>
    </source>
</reference>
<evidence type="ECO:0000256" key="7">
    <source>
        <dbReference type="ARBA" id="ARBA00022989"/>
    </source>
</evidence>
<feature type="transmembrane region" description="Helical" evidence="9">
    <location>
        <begin position="82"/>
        <end position="110"/>
    </location>
</feature>
<evidence type="ECO:0000256" key="5">
    <source>
        <dbReference type="ARBA" id="ARBA00022741"/>
    </source>
</evidence>
<dbReference type="InterPro" id="IPR027417">
    <property type="entry name" value="P-loop_NTPase"/>
</dbReference>
<dbReference type="AlphaFoldDB" id="A0A8J8C9L0"/>
<dbReference type="PROSITE" id="PS50893">
    <property type="entry name" value="ABC_TRANSPORTER_2"/>
    <property type="match status" value="1"/>
</dbReference>
<sequence>MVDKANDIPIRTQLRSLLPVATYRPVLTVAVVATSLLAALLEGVGIGFLLPIIEITQSNGDPSGPVRALATAYAVLGVPFELGYIVAGVALVIGVRYLMSFLSGWLTAILRMTYIRSLRTEAFEYSLSARLEYIDQTGSDEILNALITQTTHASEAIHRIVLLVKGLLISAAYLSIALYVAPYLMIGTGLVLGAFMLCVRYLFESGYSVGSRVADANERLQESIQSSIQGIREVRILGSEGQQLSRYRAGVNKYTAAMIDRRRNQEAIRSLNYFVTAVFVFLLLYVGIEFRDISLGGLGVFLFAMFRLGPKLSHMNTLLYELETDLPHLVRTQEFVAELAANQESNEGTKPVSAVDTVTFENVSFQYHDDEPPVLEDISFSFERGDVVAFAGPSGAGKSTIISLVARLYEPTEGRIAADGTSISAFSLDEWRDRVAIVQQDPYIFNDTLHYNVAVGNLYASPETVARACEIAQVTEFVDDLQDGYETVLGDDGVRLSGGQQQRVAIARALVEDADILLFDEATSDLDSALEQRIYQNLTRVEDEYAVVTVTHRLSTVTDVAQINILDDGTIVESGTHEELLDEAGKYAGLLDAQRAPTAR</sequence>
<protein>
    <submittedName>
        <fullName evidence="12">ABC transporter ATP-binding protein/permease</fullName>
    </submittedName>
</protein>
<dbReference type="PANTHER" id="PTHR24221:SF646">
    <property type="entry name" value="HAEMOLYSIN SECRETION ATP-BINDING PROTEIN"/>
    <property type="match status" value="1"/>
</dbReference>
<dbReference type="InterPro" id="IPR003593">
    <property type="entry name" value="AAA+_ATPase"/>
</dbReference>
<dbReference type="Gene3D" id="3.40.50.300">
    <property type="entry name" value="P-loop containing nucleotide triphosphate hydrolases"/>
    <property type="match status" value="1"/>
</dbReference>
<comment type="subcellular location">
    <subcellularLocation>
        <location evidence="1">Cell membrane</location>
        <topology evidence="1">Multi-pass membrane protein</topology>
    </subcellularLocation>
</comment>
<dbReference type="Pfam" id="PF00005">
    <property type="entry name" value="ABC_tran"/>
    <property type="match status" value="1"/>
</dbReference>
<feature type="domain" description="ABC transmembrane type-1" evidence="11">
    <location>
        <begin position="29"/>
        <end position="324"/>
    </location>
</feature>
<keyword evidence="8 9" id="KW-0472">Membrane</keyword>
<dbReference type="InterPro" id="IPR036640">
    <property type="entry name" value="ABC1_TM_sf"/>
</dbReference>
<dbReference type="InterPro" id="IPR017871">
    <property type="entry name" value="ABC_transporter-like_CS"/>
</dbReference>
<evidence type="ECO:0000256" key="8">
    <source>
        <dbReference type="ARBA" id="ARBA00023136"/>
    </source>
</evidence>
<keyword evidence="7 9" id="KW-1133">Transmembrane helix</keyword>
<evidence type="ECO:0000259" key="11">
    <source>
        <dbReference type="PROSITE" id="PS50929"/>
    </source>
</evidence>
<keyword evidence="5" id="KW-0547">Nucleotide-binding</keyword>
<evidence type="ECO:0000259" key="10">
    <source>
        <dbReference type="PROSITE" id="PS50893"/>
    </source>
</evidence>
<evidence type="ECO:0000256" key="3">
    <source>
        <dbReference type="ARBA" id="ARBA00022475"/>
    </source>
</evidence>
<dbReference type="GO" id="GO:0140359">
    <property type="term" value="F:ABC-type transporter activity"/>
    <property type="evidence" value="ECO:0007669"/>
    <property type="project" value="InterPro"/>
</dbReference>
<dbReference type="SUPFAM" id="SSF90123">
    <property type="entry name" value="ABC transporter transmembrane region"/>
    <property type="match status" value="1"/>
</dbReference>
<evidence type="ECO:0000256" key="9">
    <source>
        <dbReference type="SAM" id="Phobius"/>
    </source>
</evidence>
<dbReference type="Proteomes" id="UP000783863">
    <property type="component" value="Unassembled WGS sequence"/>
</dbReference>
<dbReference type="SMART" id="SM00382">
    <property type="entry name" value="AAA"/>
    <property type="match status" value="1"/>
</dbReference>